<evidence type="ECO:0000313" key="3">
    <source>
        <dbReference type="EMBL" id="KAK1854461.1"/>
    </source>
</evidence>
<proteinExistence type="predicted"/>
<protein>
    <submittedName>
        <fullName evidence="3">Uncharacterized protein</fullName>
    </submittedName>
</protein>
<dbReference type="AlphaFoldDB" id="A0AAD9ERX9"/>
<name>A0AAD9ERX9_9PEZI</name>
<feature type="signal peptide" evidence="2">
    <location>
        <begin position="1"/>
        <end position="22"/>
    </location>
</feature>
<dbReference type="EMBL" id="JAQOWY010000036">
    <property type="protein sequence ID" value="KAK1854461.1"/>
    <property type="molecule type" value="Genomic_DNA"/>
</dbReference>
<keyword evidence="2" id="KW-0732">Signal</keyword>
<keyword evidence="4" id="KW-1185">Reference proteome</keyword>
<accession>A0AAD9ERX9</accession>
<evidence type="ECO:0000256" key="1">
    <source>
        <dbReference type="SAM" id="MobiDB-lite"/>
    </source>
</evidence>
<sequence length="167" mass="18472">MPGAAIGLYSVLIARCLHLVGPSRPPTRGSPRPLIVRGRSGPLARVPICRSACTARTEIPIPFSQDISYHHLDPKVKSQGPENPKKTGRRNNKQRSAKGLGIYYHLVTYGGHHQKLDNRQPPLITPSTTTTTTYGSCCHGQCYCYYYLLQHNHNKHSSSSTPTVYPP</sequence>
<gene>
    <name evidence="3" type="ORF">CCHR01_02856</name>
</gene>
<feature type="region of interest" description="Disordered" evidence="1">
    <location>
        <begin position="73"/>
        <end position="95"/>
    </location>
</feature>
<feature type="compositionally biased region" description="Basic residues" evidence="1">
    <location>
        <begin position="86"/>
        <end position="95"/>
    </location>
</feature>
<evidence type="ECO:0000313" key="4">
    <source>
        <dbReference type="Proteomes" id="UP001243330"/>
    </source>
</evidence>
<reference evidence="3" key="1">
    <citation type="submission" date="2023-01" db="EMBL/GenBank/DDBJ databases">
        <title>Colletotrichum chrysophilum M932 genome sequence.</title>
        <authorList>
            <person name="Baroncelli R."/>
        </authorList>
    </citation>
    <scope>NUCLEOTIDE SEQUENCE</scope>
    <source>
        <strain evidence="3">M932</strain>
    </source>
</reference>
<dbReference type="Proteomes" id="UP001243330">
    <property type="component" value="Unassembled WGS sequence"/>
</dbReference>
<evidence type="ECO:0000256" key="2">
    <source>
        <dbReference type="SAM" id="SignalP"/>
    </source>
</evidence>
<organism evidence="3 4">
    <name type="scientific">Colletotrichum chrysophilum</name>
    <dbReference type="NCBI Taxonomy" id="1836956"/>
    <lineage>
        <taxon>Eukaryota</taxon>
        <taxon>Fungi</taxon>
        <taxon>Dikarya</taxon>
        <taxon>Ascomycota</taxon>
        <taxon>Pezizomycotina</taxon>
        <taxon>Sordariomycetes</taxon>
        <taxon>Hypocreomycetidae</taxon>
        <taxon>Glomerellales</taxon>
        <taxon>Glomerellaceae</taxon>
        <taxon>Colletotrichum</taxon>
        <taxon>Colletotrichum gloeosporioides species complex</taxon>
    </lineage>
</organism>
<feature type="chain" id="PRO_5042294805" evidence="2">
    <location>
        <begin position="23"/>
        <end position="167"/>
    </location>
</feature>
<comment type="caution">
    <text evidence="3">The sequence shown here is derived from an EMBL/GenBank/DDBJ whole genome shotgun (WGS) entry which is preliminary data.</text>
</comment>